<dbReference type="InterPro" id="IPR011047">
    <property type="entry name" value="Quinoprotein_ADH-like_sf"/>
</dbReference>
<dbReference type="InterPro" id="IPR001680">
    <property type="entry name" value="WD40_rpt"/>
</dbReference>
<dbReference type="Gene3D" id="2.130.10.10">
    <property type="entry name" value="YVTN repeat-like/Quinoprotein amine dehydrogenase"/>
    <property type="match status" value="1"/>
</dbReference>
<evidence type="ECO:0000256" key="1">
    <source>
        <dbReference type="ARBA" id="ARBA00022574"/>
    </source>
</evidence>
<dbReference type="PANTHER" id="PTHR22838">
    <property type="entry name" value="WD REPEAT PROTEIN 26-RELATED"/>
    <property type="match status" value="1"/>
</dbReference>
<keyword evidence="2" id="KW-0677">Repeat</keyword>
<dbReference type="AlphaFoldDB" id="A0A1W1BU67"/>
<evidence type="ECO:0000313" key="3">
    <source>
        <dbReference type="EMBL" id="SFV57148.1"/>
    </source>
</evidence>
<dbReference type="PANTHER" id="PTHR22838:SF0">
    <property type="entry name" value="WD REPEAT-CONTAINING PROTEIN 26"/>
    <property type="match status" value="1"/>
</dbReference>
<proteinExistence type="predicted"/>
<evidence type="ECO:0000256" key="2">
    <source>
        <dbReference type="ARBA" id="ARBA00022737"/>
    </source>
</evidence>
<dbReference type="InterPro" id="IPR015943">
    <property type="entry name" value="WD40/YVTN_repeat-like_dom_sf"/>
</dbReference>
<dbReference type="SUPFAM" id="SSF50998">
    <property type="entry name" value="Quinoprotein alcohol dehydrogenase-like"/>
    <property type="match status" value="1"/>
</dbReference>
<gene>
    <name evidence="3" type="ORF">MNB_SM-7-488</name>
</gene>
<protein>
    <submittedName>
        <fullName evidence="3">Periplasmic nitrate reductase component NapL</fullName>
    </submittedName>
</protein>
<organism evidence="3">
    <name type="scientific">hydrothermal vent metagenome</name>
    <dbReference type="NCBI Taxonomy" id="652676"/>
    <lineage>
        <taxon>unclassified sequences</taxon>
        <taxon>metagenomes</taxon>
        <taxon>ecological metagenomes</taxon>
    </lineage>
</organism>
<dbReference type="InterPro" id="IPR051350">
    <property type="entry name" value="WD_repeat-ST_regulator"/>
</dbReference>
<keyword evidence="1" id="KW-0853">WD repeat</keyword>
<name>A0A1W1BU67_9ZZZZ</name>
<reference evidence="3" key="1">
    <citation type="submission" date="2016-10" db="EMBL/GenBank/DDBJ databases">
        <authorList>
            <person name="de Groot N.N."/>
        </authorList>
    </citation>
    <scope>NUCLEOTIDE SEQUENCE</scope>
</reference>
<dbReference type="SMART" id="SM00320">
    <property type="entry name" value="WD40"/>
    <property type="match status" value="3"/>
</dbReference>
<sequence>MFKKIFLLFVLSGSILSASQIKPSKTFSVHGNMNDIIYKDGLIYAATANGKVDILSLKSGKIKKEISLSKIKDFMGDTIDSEVFSVDVIQNKILILSQDNNGYTRLDIYQDGKLIHILDKSDKLYIVKAKFISKNKVLLALLSNVYMLYDIQAKKIIWQEQITMSKFSNFALNDNKTKVASADESGDVNIVLLKDGKILKHFDGVNKDEVFGIDWSRDLVITGGKDKKVGLYDLKSSQKFQKEYSFFIYSVALSSDAKLAAASVNDKNDVVIFDTVNREDRYRLIKNSSKIVSIIFLNSNKDLLVAANNDKINLYHIKGK</sequence>
<dbReference type="EMBL" id="FPHB01000038">
    <property type="protein sequence ID" value="SFV57148.1"/>
    <property type="molecule type" value="Genomic_DNA"/>
</dbReference>
<accession>A0A1W1BU67</accession>